<dbReference type="SMART" id="SM00409">
    <property type="entry name" value="IG"/>
    <property type="match status" value="5"/>
</dbReference>
<sequence>MMSLITLHEPVNIPPLIVEQPPRIIPFVVGESIELKCVASGQPDPDYRWEMDDREFSASGNDRRVAIQPGVGTLIFANPILRDEGFYKCFASNRVGTATTDVVYLRPARLDRFPRQLRPRRYSPELGEGLKLECNRPTSYPNAIIFWGIISESQNYQPVVMDDRITIDPEGNLLFANVIKEDAMGGQTVLNIRPQITWEPHTNQVALRGEILSIKCIFSGSYGQELIIENMQFDDAGTYQCGGINTETSSAVRRSFNVAVESGPYWLPGKRPESVDAAVGDTAVFYCEAHGVPAVEYFWFLNGVRIEKIERSEYRVLEKNKLTFLNMSREDAMVIQCNATNRHGNVFANAYLSVLTEPPVIHITPEVGQKAAEGQTITLKCTVFGSPKPQDVSLVDAGTYTCSAKNNLGEASATGSLIVRRKTKIQMAPLDTMVVVGTEAKFTCTAMTDPEEAKNLKIRWKRDDQFIDYKVAQRVFKNYMDNSLTISGLYILDTGKYTCVASNGLDTDEATGSENYAPILSYTVQYNTTFAPDTWIDYNDSVPQNLRSIDADLSPYTNYTFRVLARNKFGQSEPSRHSSIVCTTEEDVPDKNPENVIGEGDQPNNLVIFWTPMPGIEQNGPTFSYIITWRRNDISNAELHTARVDRPDAWHYVVPERQETYKPYQITVKAKNVKGEAKVPPEPVIGFSGEDANITWTAVDTSPERLRGFFRGYRVQFGKSAEWPENVREQDFIVNQPKQYPRARIKRSVNTGAVTYLLTHLPADTSVTLHVRVLTKYYVGPPSDVLEFRTKEGVTGLNLGRIQYRAPVTDPEQLRVKLTGLEPNTYYRVFLSGVTWEPSHNGNPGSIFYVQYRPRGYYHYMHTPDEVIANKIDLFSLDPGTTYQIRVVSKNGDGLEAPTAWQEFMTDGIRQLQAEEAALQMGILNQYAQTGSREMINDPNRSGVSDYKQYPDDDEGGYSDDEFDPEPAKQYPAQTVAAPPMMVKKGYPPSPEAVSAPRSAGYAPSYPAQSPNYPSQSPGYAEAPPVSRYANVPGGSQENIADPSSGRFVTGSSHQLAPGQTIELNAEAGPTADTFV</sequence>
<evidence type="ECO:0000256" key="2">
    <source>
        <dbReference type="ARBA" id="ARBA00023157"/>
    </source>
</evidence>
<evidence type="ECO:0000256" key="3">
    <source>
        <dbReference type="SAM" id="MobiDB-lite"/>
    </source>
</evidence>
<feature type="domain" description="Fibronectin type-III" evidence="5">
    <location>
        <begin position="485"/>
        <end position="587"/>
    </location>
</feature>
<dbReference type="InterPro" id="IPR013783">
    <property type="entry name" value="Ig-like_fold"/>
</dbReference>
<evidence type="ECO:0000313" key="7">
    <source>
        <dbReference type="Proteomes" id="UP001209878"/>
    </source>
</evidence>
<protein>
    <submittedName>
        <fullName evidence="6">Uncharacterized protein</fullName>
    </submittedName>
</protein>
<keyword evidence="1" id="KW-0677">Repeat</keyword>
<feature type="compositionally biased region" description="Polar residues" evidence="3">
    <location>
        <begin position="1007"/>
        <end position="1018"/>
    </location>
</feature>
<dbReference type="PANTHER" id="PTHR44170:SF6">
    <property type="entry name" value="CONTACTIN"/>
    <property type="match status" value="1"/>
</dbReference>
<dbReference type="SMART" id="SM00060">
    <property type="entry name" value="FN3"/>
    <property type="match status" value="4"/>
</dbReference>
<dbReference type="InterPro" id="IPR036179">
    <property type="entry name" value="Ig-like_dom_sf"/>
</dbReference>
<dbReference type="InterPro" id="IPR003598">
    <property type="entry name" value="Ig_sub2"/>
</dbReference>
<name>A0AAD9UM32_RIDPI</name>
<evidence type="ECO:0000313" key="6">
    <source>
        <dbReference type="EMBL" id="KAK2194262.1"/>
    </source>
</evidence>
<feature type="region of interest" description="Disordered" evidence="3">
    <location>
        <begin position="575"/>
        <end position="599"/>
    </location>
</feature>
<dbReference type="Gene3D" id="2.60.40.10">
    <property type="entry name" value="Immunoglobulins"/>
    <property type="match status" value="9"/>
</dbReference>
<keyword evidence="7" id="KW-1185">Reference proteome</keyword>
<dbReference type="FunFam" id="2.60.40.10:FF:000035">
    <property type="entry name" value="Contactin 1"/>
    <property type="match status" value="1"/>
</dbReference>
<accession>A0AAD9UM32</accession>
<feature type="compositionally biased region" description="Acidic residues" evidence="3">
    <location>
        <begin position="952"/>
        <end position="965"/>
    </location>
</feature>
<dbReference type="SUPFAM" id="SSF49265">
    <property type="entry name" value="Fibronectin type III"/>
    <property type="match status" value="3"/>
</dbReference>
<dbReference type="PANTHER" id="PTHR44170">
    <property type="entry name" value="PROTEIN SIDEKICK"/>
    <property type="match status" value="1"/>
</dbReference>
<feature type="region of interest" description="Disordered" evidence="3">
    <location>
        <begin position="932"/>
        <end position="968"/>
    </location>
</feature>
<dbReference type="AlphaFoldDB" id="A0AAD9UM32"/>
<feature type="domain" description="Ig-like" evidence="4">
    <location>
        <begin position="15"/>
        <end position="103"/>
    </location>
</feature>
<dbReference type="PROSITE" id="PS50835">
    <property type="entry name" value="IG_LIKE"/>
    <property type="match status" value="4"/>
</dbReference>
<dbReference type="GO" id="GO:0005886">
    <property type="term" value="C:plasma membrane"/>
    <property type="evidence" value="ECO:0007669"/>
    <property type="project" value="TreeGrafter"/>
</dbReference>
<dbReference type="GO" id="GO:0007411">
    <property type="term" value="P:axon guidance"/>
    <property type="evidence" value="ECO:0007669"/>
    <property type="project" value="TreeGrafter"/>
</dbReference>
<dbReference type="InterPro" id="IPR003599">
    <property type="entry name" value="Ig_sub"/>
</dbReference>
<evidence type="ECO:0000259" key="5">
    <source>
        <dbReference type="PROSITE" id="PS50853"/>
    </source>
</evidence>
<dbReference type="PROSITE" id="PS50853">
    <property type="entry name" value="FN3"/>
    <property type="match status" value="3"/>
</dbReference>
<dbReference type="InterPro" id="IPR013098">
    <property type="entry name" value="Ig_I-set"/>
</dbReference>
<dbReference type="Proteomes" id="UP001209878">
    <property type="component" value="Unassembled WGS sequence"/>
</dbReference>
<dbReference type="InterPro" id="IPR036116">
    <property type="entry name" value="FN3_sf"/>
</dbReference>
<dbReference type="SMART" id="SM00408">
    <property type="entry name" value="IGc2"/>
    <property type="match status" value="5"/>
</dbReference>
<organism evidence="6 7">
    <name type="scientific">Ridgeia piscesae</name>
    <name type="common">Tubeworm</name>
    <dbReference type="NCBI Taxonomy" id="27915"/>
    <lineage>
        <taxon>Eukaryota</taxon>
        <taxon>Metazoa</taxon>
        <taxon>Spiralia</taxon>
        <taxon>Lophotrochozoa</taxon>
        <taxon>Annelida</taxon>
        <taxon>Polychaeta</taxon>
        <taxon>Sedentaria</taxon>
        <taxon>Canalipalpata</taxon>
        <taxon>Sabellida</taxon>
        <taxon>Siboglinidae</taxon>
        <taxon>Ridgeia</taxon>
    </lineage>
</organism>
<dbReference type="Pfam" id="PF00041">
    <property type="entry name" value="fn3"/>
    <property type="match status" value="2"/>
</dbReference>
<feature type="domain" description="Ig-like" evidence="4">
    <location>
        <begin position="423"/>
        <end position="517"/>
    </location>
</feature>
<dbReference type="CDD" id="cd00063">
    <property type="entry name" value="FN3"/>
    <property type="match status" value="4"/>
</dbReference>
<evidence type="ECO:0000256" key="1">
    <source>
        <dbReference type="ARBA" id="ARBA00022737"/>
    </source>
</evidence>
<dbReference type="InterPro" id="IPR003961">
    <property type="entry name" value="FN3_dom"/>
</dbReference>
<feature type="domain" description="Fibronectin type-III" evidence="5">
    <location>
        <begin position="810"/>
        <end position="909"/>
    </location>
</feature>
<proteinExistence type="predicted"/>
<dbReference type="InterPro" id="IPR007110">
    <property type="entry name" value="Ig-like_dom"/>
</dbReference>
<feature type="domain" description="Ig-like" evidence="4">
    <location>
        <begin position="114"/>
        <end position="257"/>
    </location>
</feature>
<dbReference type="SUPFAM" id="SSF48726">
    <property type="entry name" value="Immunoglobulin"/>
    <property type="match status" value="6"/>
</dbReference>
<dbReference type="EMBL" id="JAODUO010000001">
    <property type="protein sequence ID" value="KAK2194262.1"/>
    <property type="molecule type" value="Genomic_DNA"/>
</dbReference>
<evidence type="ECO:0000259" key="4">
    <source>
        <dbReference type="PROSITE" id="PS50835"/>
    </source>
</evidence>
<dbReference type="Pfam" id="PF07679">
    <property type="entry name" value="I-set"/>
    <property type="match status" value="2"/>
</dbReference>
<reference evidence="6" key="1">
    <citation type="journal article" date="2023" name="Mol. Biol. Evol.">
        <title>Third-Generation Sequencing Reveals the Adaptive Role of the Epigenome in Three Deep-Sea Polychaetes.</title>
        <authorList>
            <person name="Perez M."/>
            <person name="Aroh O."/>
            <person name="Sun Y."/>
            <person name="Lan Y."/>
            <person name="Juniper S.K."/>
            <person name="Young C.R."/>
            <person name="Angers B."/>
            <person name="Qian P.Y."/>
        </authorList>
    </citation>
    <scope>NUCLEOTIDE SEQUENCE</scope>
    <source>
        <strain evidence="6">R07B-5</strain>
    </source>
</reference>
<feature type="region of interest" description="Disordered" evidence="3">
    <location>
        <begin position="989"/>
        <end position="1076"/>
    </location>
</feature>
<feature type="domain" description="Fibronectin type-III" evidence="5">
    <location>
        <begin position="592"/>
        <end position="691"/>
    </location>
</feature>
<feature type="domain" description="Ig-like" evidence="4">
    <location>
        <begin position="264"/>
        <end position="353"/>
    </location>
</feature>
<gene>
    <name evidence="6" type="ORF">NP493_1g09014</name>
</gene>
<dbReference type="GO" id="GO:0030424">
    <property type="term" value="C:axon"/>
    <property type="evidence" value="ECO:0007669"/>
    <property type="project" value="TreeGrafter"/>
</dbReference>
<keyword evidence="2" id="KW-1015">Disulfide bond</keyword>
<dbReference type="GO" id="GO:0098609">
    <property type="term" value="P:cell-cell adhesion"/>
    <property type="evidence" value="ECO:0007669"/>
    <property type="project" value="TreeGrafter"/>
</dbReference>
<comment type="caution">
    <text evidence="6">The sequence shown here is derived from an EMBL/GenBank/DDBJ whole genome shotgun (WGS) entry which is preliminary data.</text>
</comment>
<dbReference type="Pfam" id="PF13927">
    <property type="entry name" value="Ig_3"/>
    <property type="match status" value="1"/>
</dbReference>